<dbReference type="InterPro" id="IPR029063">
    <property type="entry name" value="SAM-dependent_MTases_sf"/>
</dbReference>
<evidence type="ECO:0000256" key="1">
    <source>
        <dbReference type="ARBA" id="ARBA00022679"/>
    </source>
</evidence>
<protein>
    <submittedName>
        <fullName evidence="3">Trans-aconitate 2-methyltransferase</fullName>
    </submittedName>
</protein>
<accession>A0ABV4WQH4</accession>
<organism evidence="3 4">
    <name type="scientific">Floridaenema evergladense BLCC-F167</name>
    <dbReference type="NCBI Taxonomy" id="3153639"/>
    <lineage>
        <taxon>Bacteria</taxon>
        <taxon>Bacillati</taxon>
        <taxon>Cyanobacteriota</taxon>
        <taxon>Cyanophyceae</taxon>
        <taxon>Oscillatoriophycideae</taxon>
        <taxon>Aerosakkonematales</taxon>
        <taxon>Aerosakkonemataceae</taxon>
        <taxon>Floridanema</taxon>
        <taxon>Floridanema evergladense</taxon>
    </lineage>
</organism>
<comment type="caution">
    <text evidence="3">The sequence shown here is derived from an EMBL/GenBank/DDBJ whole genome shotgun (WGS) entry which is preliminary data.</text>
</comment>
<dbReference type="CDD" id="cd02440">
    <property type="entry name" value="AdoMet_MTases"/>
    <property type="match status" value="1"/>
</dbReference>
<sequence>MIHPPIDWKLIESKYFIHDPLDSMTVDILQEQIQYYRERASEYDEWFFREGRYDRGEQHRRQWFSEVFEVEAALRASKPSGDVLDLACGTGLWTQHLVPLANRVTAVDSSPEAIALNKQRVNSNSVEYIVADIFNWTPNQQFDYIFFGFWLSHIPKEKFASFWQMIKGALKPDGRIFFVDSLFTQDSTAKDHATLNKQGYAQRKLNDGQTYRIVKIFYEPNELEESLQNLGWYGYVHATENYFLYGLFDR</sequence>
<dbReference type="EMBL" id="JBHFNT010000207">
    <property type="protein sequence ID" value="MFB2837339.1"/>
    <property type="molecule type" value="Genomic_DNA"/>
</dbReference>
<gene>
    <name evidence="3" type="ORF">ACE1CA_22660</name>
</gene>
<dbReference type="Gene3D" id="3.40.50.150">
    <property type="entry name" value="Vaccinia Virus protein VP39"/>
    <property type="match status" value="1"/>
</dbReference>
<keyword evidence="4" id="KW-1185">Reference proteome</keyword>
<evidence type="ECO:0000259" key="2">
    <source>
        <dbReference type="Pfam" id="PF13649"/>
    </source>
</evidence>
<dbReference type="PANTHER" id="PTHR43861">
    <property type="entry name" value="TRANS-ACONITATE 2-METHYLTRANSFERASE-RELATED"/>
    <property type="match status" value="1"/>
</dbReference>
<dbReference type="InterPro" id="IPR041698">
    <property type="entry name" value="Methyltransf_25"/>
</dbReference>
<feature type="domain" description="Methyltransferase" evidence="2">
    <location>
        <begin position="83"/>
        <end position="174"/>
    </location>
</feature>
<dbReference type="RefSeq" id="WP_413279691.1">
    <property type="nucleotide sequence ID" value="NZ_JBHFNT010000207.1"/>
</dbReference>
<dbReference type="SUPFAM" id="SSF53335">
    <property type="entry name" value="S-adenosyl-L-methionine-dependent methyltransferases"/>
    <property type="match status" value="1"/>
</dbReference>
<evidence type="ECO:0000313" key="3">
    <source>
        <dbReference type="EMBL" id="MFB2837339.1"/>
    </source>
</evidence>
<keyword evidence="1" id="KW-0808">Transferase</keyword>
<proteinExistence type="predicted"/>
<dbReference type="Pfam" id="PF13649">
    <property type="entry name" value="Methyltransf_25"/>
    <property type="match status" value="1"/>
</dbReference>
<dbReference type="Proteomes" id="UP001576780">
    <property type="component" value="Unassembled WGS sequence"/>
</dbReference>
<reference evidence="3 4" key="1">
    <citation type="submission" date="2024-09" db="EMBL/GenBank/DDBJ databases">
        <title>Floridaenema gen nov. (Aerosakkonemataceae, Aerosakkonematales ord. nov., Cyanobacteria) from benthic tropical and subtropical fresh waters, with the description of four new species.</title>
        <authorList>
            <person name="Moretto J.A."/>
            <person name="Berthold D.E."/>
            <person name="Lefler F.W."/>
            <person name="Huang I.-S."/>
            <person name="Laughinghouse H. IV."/>
        </authorList>
    </citation>
    <scope>NUCLEOTIDE SEQUENCE [LARGE SCALE GENOMIC DNA]</scope>
    <source>
        <strain evidence="3 4">BLCC-F167</strain>
    </source>
</reference>
<name>A0ABV4WQH4_9CYAN</name>
<evidence type="ECO:0000313" key="4">
    <source>
        <dbReference type="Proteomes" id="UP001576780"/>
    </source>
</evidence>